<comment type="caution">
    <text evidence="1">The sequence shown here is derived from an EMBL/GenBank/DDBJ whole genome shotgun (WGS) entry which is preliminary data.</text>
</comment>
<dbReference type="eggNOG" id="ENOG5031WFX">
    <property type="taxonomic scope" value="Bacteria"/>
</dbReference>
<dbReference type="AlphaFoldDB" id="A0A064CIZ4"/>
<evidence type="ECO:0000313" key="1">
    <source>
        <dbReference type="EMBL" id="KDF00565.1"/>
    </source>
</evidence>
<protein>
    <submittedName>
        <fullName evidence="1">Uncharacterized protein</fullName>
    </submittedName>
</protein>
<dbReference type="STRING" id="1440774.Y900_016845"/>
<accession>A0A064CIZ4</accession>
<name>A0A064CIZ4_9MYCO</name>
<reference evidence="1" key="1">
    <citation type="submission" date="2014-05" db="EMBL/GenBank/DDBJ databases">
        <title>Genome sequence of Mycobacterium aromaticivorans strain JS19b1T (= DSM 45407T).</title>
        <authorList>
            <person name="Kwak Y."/>
            <person name="Park G.-S."/>
            <person name="Li Q.X."/>
            <person name="Lee S.-E."/>
            <person name="Shin J.-H."/>
        </authorList>
    </citation>
    <scope>NUCLEOTIDE SEQUENCE [LARGE SCALE GENOMIC DNA]</scope>
    <source>
        <strain evidence="1">JS19b1</strain>
    </source>
</reference>
<dbReference type="EMBL" id="JALN02000001">
    <property type="protein sequence ID" value="KDF00565.1"/>
    <property type="molecule type" value="Genomic_DNA"/>
</dbReference>
<dbReference type="RefSeq" id="WP_036343229.1">
    <property type="nucleotide sequence ID" value="NZ_JALN02000001.1"/>
</dbReference>
<gene>
    <name evidence="1" type="ORF">Y900_016845</name>
</gene>
<sequence length="73" mass="7305">MYTNLIAAALVGIAHVVSSGTGSAPDIVSELQAQGYQVQFNGQPSGGLSQCTVTGVHEAAPVAYVDLDCPAGT</sequence>
<organism evidence="1 2">
    <name type="scientific">Mycolicibacterium aromaticivorans JS19b1 = JCM 16368</name>
    <dbReference type="NCBI Taxonomy" id="1440774"/>
    <lineage>
        <taxon>Bacteria</taxon>
        <taxon>Bacillati</taxon>
        <taxon>Actinomycetota</taxon>
        <taxon>Actinomycetes</taxon>
        <taxon>Mycobacteriales</taxon>
        <taxon>Mycobacteriaceae</taxon>
        <taxon>Mycolicibacterium</taxon>
    </lineage>
</organism>
<keyword evidence="2" id="KW-1185">Reference proteome</keyword>
<proteinExistence type="predicted"/>
<evidence type="ECO:0000313" key="2">
    <source>
        <dbReference type="Proteomes" id="UP000022835"/>
    </source>
</evidence>
<dbReference type="Proteomes" id="UP000022835">
    <property type="component" value="Unassembled WGS sequence"/>
</dbReference>
<dbReference type="OrthoDB" id="4641000at2"/>